<feature type="binding site" evidence="7">
    <location>
        <begin position="363"/>
        <end position="365"/>
    </location>
    <ligand>
        <name>GTP</name>
        <dbReference type="ChEBI" id="CHEBI:37565"/>
    </ligand>
</feature>
<dbReference type="Gene3D" id="3.40.50.300">
    <property type="entry name" value="P-loop containing nucleotide triphosphate hydrolases"/>
    <property type="match status" value="1"/>
</dbReference>
<dbReference type="PANTHER" id="PTHR10229">
    <property type="entry name" value="GTP-BINDING PROTEIN HFLX"/>
    <property type="match status" value="1"/>
</dbReference>
<comment type="similarity">
    <text evidence="6">Belongs to the TRAFAC class OBG-HflX-like GTPase superfamily. HflX GTPase family.</text>
</comment>
<accession>A0A1Y6K614</accession>
<dbReference type="InterPro" id="IPR027417">
    <property type="entry name" value="P-loop_NTPase"/>
</dbReference>
<feature type="domain" description="Hflx-type G" evidence="10">
    <location>
        <begin position="219"/>
        <end position="385"/>
    </location>
</feature>
<dbReference type="PRINTS" id="PR00326">
    <property type="entry name" value="GTP1OBG"/>
</dbReference>
<dbReference type="InterPro" id="IPR016496">
    <property type="entry name" value="GTPase_HflX"/>
</dbReference>
<dbReference type="GO" id="GO:0005737">
    <property type="term" value="C:cytoplasm"/>
    <property type="evidence" value="ECO:0007669"/>
    <property type="project" value="UniProtKB-SubCell"/>
</dbReference>
<evidence type="ECO:0000259" key="10">
    <source>
        <dbReference type="PROSITE" id="PS51705"/>
    </source>
</evidence>
<comment type="subunit">
    <text evidence="6">Monomer. Associates with the 50S ribosomal subunit.</text>
</comment>
<feature type="binding site" evidence="7">
    <location>
        <begin position="338"/>
        <end position="341"/>
    </location>
    <ligand>
        <name>GTP</name>
        <dbReference type="ChEBI" id="CHEBI:37565"/>
    </ligand>
</feature>
<dbReference type="PANTHER" id="PTHR10229:SF0">
    <property type="entry name" value="GTP-BINDING PROTEIN 6-RELATED"/>
    <property type="match status" value="1"/>
</dbReference>
<keyword evidence="1 6" id="KW-0963">Cytoplasm</keyword>
<keyword evidence="4 8" id="KW-0460">Magnesium</keyword>
<comment type="subcellular location">
    <subcellularLocation>
        <location evidence="6">Cytoplasm</location>
    </subcellularLocation>
    <text evidence="6">May associate with membranes.</text>
</comment>
<sequence length="454" mass="50193">MAKNKLINTEQLQQRAFLVGANVSTREDLLSQDDSMQELELLAQTAGIEVVGHVTQNLTIPNPKTYIGSGKVDEIKLLVEEFDADLVIFDIELSPRHQRELEKALGDTLQVIDRTALILDIFAQHAHTSEGVLQVELAQYEYRLPRLTRAWTHLARQAGGGGGRTGSVGGVGLRGPGETQLEVDRRTISARIELLKEELEKVRAHRSRYRKQRKRTHIPVISLVGYTNAGKSTLLNKLSDAELFVADKLFATLDPTTRRVSLPGGQKVLFTDTVGFIQKLPTELIAAFRATLEEISAADLLLHVVDITHVNASAQAKSVQETLVEIGAGDIPIITALNKIDGLKDPQGAIAALEDFPNTFPISALTGQGLGALLSGIEEFLYETFIDIDVQIPYDQGQLLSLFYEKGQVKQVVNQEFGTRIIGLIPRRFISRYEPYFSSSLKNSAIDEDDFELE</sequence>
<dbReference type="PROSITE" id="PS51705">
    <property type="entry name" value="G_HFLX"/>
    <property type="match status" value="1"/>
</dbReference>
<keyword evidence="12" id="KW-1185">Reference proteome</keyword>
<evidence type="ECO:0000256" key="9">
    <source>
        <dbReference type="SAM" id="Coils"/>
    </source>
</evidence>
<dbReference type="Pfam" id="PF19275">
    <property type="entry name" value="HflX_C"/>
    <property type="match status" value="1"/>
</dbReference>
<feature type="binding site" evidence="8">
    <location>
        <position position="232"/>
    </location>
    <ligand>
        <name>Mg(2+)</name>
        <dbReference type="ChEBI" id="CHEBI:18420"/>
    </ligand>
</feature>
<evidence type="ECO:0000256" key="1">
    <source>
        <dbReference type="ARBA" id="ARBA00022490"/>
    </source>
</evidence>
<dbReference type="Gene3D" id="3.40.50.11060">
    <property type="entry name" value="GTPase HflX, N-terminal domain"/>
    <property type="match status" value="1"/>
</dbReference>
<dbReference type="Pfam" id="PF13167">
    <property type="entry name" value="GTP-bdg_N"/>
    <property type="match status" value="1"/>
</dbReference>
<dbReference type="Gene3D" id="6.10.250.2860">
    <property type="match status" value="1"/>
</dbReference>
<feature type="binding site" evidence="8">
    <location>
        <position position="252"/>
    </location>
    <ligand>
        <name>Mg(2+)</name>
        <dbReference type="ChEBI" id="CHEBI:18420"/>
    </ligand>
</feature>
<evidence type="ECO:0000256" key="4">
    <source>
        <dbReference type="ARBA" id="ARBA00022842"/>
    </source>
</evidence>
<evidence type="ECO:0000313" key="12">
    <source>
        <dbReference type="Proteomes" id="UP000195514"/>
    </source>
</evidence>
<dbReference type="EMBL" id="LT859958">
    <property type="protein sequence ID" value="SMX54318.1"/>
    <property type="molecule type" value="Genomic_DNA"/>
</dbReference>
<dbReference type="GO" id="GO:0003924">
    <property type="term" value="F:GTPase activity"/>
    <property type="evidence" value="ECO:0007669"/>
    <property type="project" value="UniProtKB-UniRule"/>
</dbReference>
<feature type="binding site" evidence="7">
    <location>
        <begin position="225"/>
        <end position="232"/>
    </location>
    <ligand>
        <name>GTP</name>
        <dbReference type="ChEBI" id="CHEBI:37565"/>
    </ligand>
</feature>
<evidence type="ECO:0000256" key="8">
    <source>
        <dbReference type="PIRSR" id="PIRSR006809-2"/>
    </source>
</evidence>
<feature type="binding site" evidence="7">
    <location>
        <begin position="272"/>
        <end position="275"/>
    </location>
    <ligand>
        <name>GTP</name>
        <dbReference type="ChEBI" id="CHEBI:37565"/>
    </ligand>
</feature>
<organism evidence="11 12">
    <name type="scientific">Candidatus Brevifilum fermentans</name>
    <dbReference type="NCBI Taxonomy" id="1986204"/>
    <lineage>
        <taxon>Bacteria</taxon>
        <taxon>Bacillati</taxon>
        <taxon>Chloroflexota</taxon>
        <taxon>Anaerolineae</taxon>
        <taxon>Anaerolineales</taxon>
        <taxon>Anaerolineaceae</taxon>
        <taxon>Candidatus Brevifilum</taxon>
    </lineage>
</organism>
<evidence type="ECO:0000256" key="7">
    <source>
        <dbReference type="PIRSR" id="PIRSR006809-1"/>
    </source>
</evidence>
<dbReference type="InterPro" id="IPR025121">
    <property type="entry name" value="GTPase_HflX_N"/>
</dbReference>
<keyword evidence="9" id="KW-0175">Coiled coil</keyword>
<evidence type="ECO:0000256" key="5">
    <source>
        <dbReference type="ARBA" id="ARBA00023134"/>
    </source>
</evidence>
<dbReference type="GO" id="GO:0046872">
    <property type="term" value="F:metal ion binding"/>
    <property type="evidence" value="ECO:0007669"/>
    <property type="project" value="UniProtKB-KW"/>
</dbReference>
<dbReference type="AlphaFoldDB" id="A0A1Y6K614"/>
<dbReference type="RefSeq" id="WP_087862175.1">
    <property type="nucleotide sequence ID" value="NZ_LT859958.1"/>
</dbReference>
<keyword evidence="2 8" id="KW-0479">Metal-binding</keyword>
<keyword evidence="5 6" id="KW-0342">GTP-binding</keyword>
<dbReference type="Pfam" id="PF16360">
    <property type="entry name" value="GTP-bdg_M"/>
    <property type="match status" value="1"/>
</dbReference>
<feature type="coiled-coil region" evidence="9">
    <location>
        <begin position="185"/>
        <end position="215"/>
    </location>
</feature>
<name>A0A1Y6K614_9CHLR</name>
<keyword evidence="3 6" id="KW-0547">Nucleotide-binding</keyword>
<dbReference type="GO" id="GO:0043022">
    <property type="term" value="F:ribosome binding"/>
    <property type="evidence" value="ECO:0007669"/>
    <property type="project" value="TreeGrafter"/>
</dbReference>
<dbReference type="GO" id="GO:0005525">
    <property type="term" value="F:GTP binding"/>
    <property type="evidence" value="ECO:0007669"/>
    <property type="project" value="UniProtKB-UniRule"/>
</dbReference>
<evidence type="ECO:0000256" key="6">
    <source>
        <dbReference type="HAMAP-Rule" id="MF_00900"/>
    </source>
</evidence>
<dbReference type="HAMAP" id="MF_00900">
    <property type="entry name" value="GTPase_HflX"/>
    <property type="match status" value="1"/>
</dbReference>
<evidence type="ECO:0000256" key="3">
    <source>
        <dbReference type="ARBA" id="ARBA00022741"/>
    </source>
</evidence>
<dbReference type="KEGG" id="abat:CFX1CAM_1253"/>
<dbReference type="NCBIfam" id="TIGR03156">
    <property type="entry name" value="GTP_HflX"/>
    <property type="match status" value="1"/>
</dbReference>
<comment type="function">
    <text evidence="6">GTPase that associates with the 50S ribosomal subunit and may have a role during protein synthesis or ribosome biogenesis.</text>
</comment>
<proteinExistence type="inferred from homology"/>
<reference evidence="12" key="1">
    <citation type="submission" date="2017-05" db="EMBL/GenBank/DDBJ databases">
        <authorList>
            <person name="Kirkegaard R."/>
            <person name="Mcilroy J S."/>
        </authorList>
    </citation>
    <scope>NUCLEOTIDE SEQUENCE [LARGE SCALE GENOMIC DNA]</scope>
</reference>
<dbReference type="Proteomes" id="UP000195514">
    <property type="component" value="Chromosome I"/>
</dbReference>
<dbReference type="SUPFAM" id="SSF52540">
    <property type="entry name" value="P-loop containing nucleoside triphosphate hydrolases"/>
    <property type="match status" value="1"/>
</dbReference>
<dbReference type="CDD" id="cd01878">
    <property type="entry name" value="HflX"/>
    <property type="match status" value="1"/>
</dbReference>
<dbReference type="InterPro" id="IPR006073">
    <property type="entry name" value="GTP-bd"/>
</dbReference>
<gene>
    <name evidence="6 11" type="primary">hflX</name>
    <name evidence="11" type="ORF">CFX1CAM_1253</name>
</gene>
<feature type="binding site" evidence="7">
    <location>
        <begin position="250"/>
        <end position="254"/>
    </location>
    <ligand>
        <name>GTP</name>
        <dbReference type="ChEBI" id="CHEBI:37565"/>
    </ligand>
</feature>
<dbReference type="InterPro" id="IPR045498">
    <property type="entry name" value="HflX_C"/>
</dbReference>
<dbReference type="PIRSF" id="PIRSF006809">
    <property type="entry name" value="GTP-binding_hflX_prd"/>
    <property type="match status" value="1"/>
</dbReference>
<evidence type="ECO:0000256" key="2">
    <source>
        <dbReference type="ARBA" id="ARBA00022723"/>
    </source>
</evidence>
<dbReference type="FunFam" id="3.40.50.11060:FF:000001">
    <property type="entry name" value="GTPase HflX"/>
    <property type="match status" value="1"/>
</dbReference>
<dbReference type="InterPro" id="IPR030394">
    <property type="entry name" value="G_HFLX_dom"/>
</dbReference>
<protein>
    <recommendedName>
        <fullName evidence="6">GTPase HflX</fullName>
    </recommendedName>
    <alternativeName>
        <fullName evidence="6">GTP-binding protein HflX</fullName>
    </alternativeName>
</protein>
<evidence type="ECO:0000313" key="11">
    <source>
        <dbReference type="EMBL" id="SMX54318.1"/>
    </source>
</evidence>
<dbReference type="InterPro" id="IPR042108">
    <property type="entry name" value="GTPase_HflX_N_sf"/>
</dbReference>
<dbReference type="OrthoDB" id="9812272at2"/>
<comment type="cofactor">
    <cofactor evidence="8">
        <name>Mg(2+)</name>
        <dbReference type="ChEBI" id="CHEBI:18420"/>
    </cofactor>
</comment>
<dbReference type="Pfam" id="PF01926">
    <property type="entry name" value="MMR_HSR1"/>
    <property type="match status" value="1"/>
</dbReference>
<dbReference type="InterPro" id="IPR032305">
    <property type="entry name" value="GTP-bd_M"/>
</dbReference>